<comment type="catalytic activity">
    <reaction evidence="5">
        <text>uridine + phosphate = alpha-D-ribose 1-phosphate + uracil</text>
        <dbReference type="Rhea" id="RHEA:24388"/>
        <dbReference type="ChEBI" id="CHEBI:16704"/>
        <dbReference type="ChEBI" id="CHEBI:17568"/>
        <dbReference type="ChEBI" id="CHEBI:43474"/>
        <dbReference type="ChEBI" id="CHEBI:57720"/>
        <dbReference type="EC" id="2.4.2.3"/>
    </reaction>
</comment>
<dbReference type="Gene3D" id="3.40.50.1580">
    <property type="entry name" value="Nucleoside phosphorylase domain"/>
    <property type="match status" value="1"/>
</dbReference>
<dbReference type="Proteomes" id="UP000824070">
    <property type="component" value="Unassembled WGS sequence"/>
</dbReference>
<comment type="caution">
    <text evidence="7">The sequence shown here is derived from an EMBL/GenBank/DDBJ whole genome shotgun (WGS) entry which is preliminary data.</text>
</comment>
<dbReference type="GO" id="GO:0004850">
    <property type="term" value="F:uridine phosphorylase activity"/>
    <property type="evidence" value="ECO:0007669"/>
    <property type="project" value="UniProtKB-EC"/>
</dbReference>
<protein>
    <recommendedName>
        <fullName evidence="2">Uridine phosphorylase</fullName>
        <ecNumber evidence="1">2.4.2.3</ecNumber>
    </recommendedName>
</protein>
<dbReference type="SUPFAM" id="SSF53167">
    <property type="entry name" value="Purine and uridine phosphorylases"/>
    <property type="match status" value="1"/>
</dbReference>
<accession>A0A9D1LN29</accession>
<gene>
    <name evidence="7" type="primary">deoD</name>
    <name evidence="7" type="ORF">IAC52_01185</name>
</gene>
<dbReference type="NCBIfam" id="TIGR00107">
    <property type="entry name" value="deoD"/>
    <property type="match status" value="1"/>
</dbReference>
<dbReference type="InterPro" id="IPR035994">
    <property type="entry name" value="Nucleoside_phosphorylase_sf"/>
</dbReference>
<evidence type="ECO:0000256" key="2">
    <source>
        <dbReference type="ARBA" id="ARBA00021980"/>
    </source>
</evidence>
<name>A0A9D1LN29_9FIRM</name>
<dbReference type="GO" id="GO:0004731">
    <property type="term" value="F:purine-nucleoside phosphorylase activity"/>
    <property type="evidence" value="ECO:0007669"/>
    <property type="project" value="InterPro"/>
</dbReference>
<dbReference type="PANTHER" id="PTHR43691">
    <property type="entry name" value="URIDINE PHOSPHORYLASE"/>
    <property type="match status" value="1"/>
</dbReference>
<dbReference type="GO" id="GO:0005829">
    <property type="term" value="C:cytosol"/>
    <property type="evidence" value="ECO:0007669"/>
    <property type="project" value="TreeGrafter"/>
</dbReference>
<dbReference type="InterPro" id="IPR000845">
    <property type="entry name" value="Nucleoside_phosphorylase_d"/>
</dbReference>
<dbReference type="GO" id="GO:0006218">
    <property type="term" value="P:uridine catabolic process"/>
    <property type="evidence" value="ECO:0007669"/>
    <property type="project" value="TreeGrafter"/>
</dbReference>
<evidence type="ECO:0000259" key="6">
    <source>
        <dbReference type="Pfam" id="PF01048"/>
    </source>
</evidence>
<evidence type="ECO:0000256" key="3">
    <source>
        <dbReference type="ARBA" id="ARBA00022676"/>
    </source>
</evidence>
<evidence type="ECO:0000313" key="8">
    <source>
        <dbReference type="Proteomes" id="UP000824070"/>
    </source>
</evidence>
<dbReference type="NCBIfam" id="NF004489">
    <property type="entry name" value="PRK05819.1"/>
    <property type="match status" value="1"/>
</dbReference>
<dbReference type="CDD" id="cd09006">
    <property type="entry name" value="PNP_EcPNPI-like"/>
    <property type="match status" value="1"/>
</dbReference>
<reference evidence="7" key="2">
    <citation type="journal article" date="2021" name="PeerJ">
        <title>Extensive microbial diversity within the chicken gut microbiome revealed by metagenomics and culture.</title>
        <authorList>
            <person name="Gilroy R."/>
            <person name="Ravi A."/>
            <person name="Getino M."/>
            <person name="Pursley I."/>
            <person name="Horton D.L."/>
            <person name="Alikhan N.F."/>
            <person name="Baker D."/>
            <person name="Gharbi K."/>
            <person name="Hall N."/>
            <person name="Watson M."/>
            <person name="Adriaenssens E.M."/>
            <person name="Foster-Nyarko E."/>
            <person name="Jarju S."/>
            <person name="Secka A."/>
            <person name="Antonio M."/>
            <person name="Oren A."/>
            <person name="Chaudhuri R.R."/>
            <person name="La Ragione R."/>
            <person name="Hildebrand F."/>
            <person name="Pallen M.J."/>
        </authorList>
    </citation>
    <scope>NUCLEOTIDE SEQUENCE</scope>
    <source>
        <strain evidence="7">ChiGjej1B1-22543</strain>
    </source>
</reference>
<dbReference type="InterPro" id="IPR004402">
    <property type="entry name" value="DeoD-type"/>
</dbReference>
<organism evidence="7 8">
    <name type="scientific">Candidatus Alloenteromonas pullicola</name>
    <dbReference type="NCBI Taxonomy" id="2840784"/>
    <lineage>
        <taxon>Bacteria</taxon>
        <taxon>Bacillati</taxon>
        <taxon>Bacillota</taxon>
        <taxon>Bacillota incertae sedis</taxon>
        <taxon>Candidatus Alloenteromonas</taxon>
    </lineage>
</organism>
<feature type="domain" description="Nucleoside phosphorylase" evidence="6">
    <location>
        <begin position="15"/>
        <end position="218"/>
    </location>
</feature>
<keyword evidence="3 7" id="KW-0328">Glycosyltransferase</keyword>
<evidence type="ECO:0000256" key="5">
    <source>
        <dbReference type="ARBA" id="ARBA00048447"/>
    </source>
</evidence>
<evidence type="ECO:0000313" key="7">
    <source>
        <dbReference type="EMBL" id="HIU44896.1"/>
    </source>
</evidence>
<evidence type="ECO:0000256" key="4">
    <source>
        <dbReference type="ARBA" id="ARBA00022679"/>
    </source>
</evidence>
<dbReference type="Pfam" id="PF01048">
    <property type="entry name" value="PNP_UDP_1"/>
    <property type="match status" value="1"/>
</dbReference>
<keyword evidence="4 7" id="KW-0808">Transferase</keyword>
<dbReference type="AlphaFoldDB" id="A0A9D1LN29"/>
<dbReference type="PANTHER" id="PTHR43691:SF11">
    <property type="entry name" value="FI09636P-RELATED"/>
    <property type="match status" value="1"/>
</dbReference>
<dbReference type="EMBL" id="DVMV01000010">
    <property type="protein sequence ID" value="HIU44896.1"/>
    <property type="molecule type" value="Genomic_DNA"/>
</dbReference>
<dbReference type="EC" id="2.4.2.3" evidence="1"/>
<sequence>MPTPHIAAEKGDFAKVVLMPGDPLRAKWIAETFLTDAKLVTSTRNVFGYTGHTKSGKLISVMASGMGMPSIGIYSHELFAFYGVETIIRIGTAGAYQPEIKQGDLILAQGACTDSNWMGGFDLRGGTFSAVSSFPVLLSAYLYGKKMGKAVHVGNVLSADIYYDEDPDTWKRWAKLGVLGVEMESYALYANAARMGKNALCILTVSNSFLGGEEMSAEQRQSGLVDMVEVAIKTAEDFA</sequence>
<reference evidence="7" key="1">
    <citation type="submission" date="2020-10" db="EMBL/GenBank/DDBJ databases">
        <authorList>
            <person name="Gilroy R."/>
        </authorList>
    </citation>
    <scope>NUCLEOTIDE SEQUENCE</scope>
    <source>
        <strain evidence="7">ChiGjej1B1-22543</strain>
    </source>
</reference>
<proteinExistence type="predicted"/>
<evidence type="ECO:0000256" key="1">
    <source>
        <dbReference type="ARBA" id="ARBA00011888"/>
    </source>
</evidence>